<keyword evidence="5" id="KW-0692">RNA repair</keyword>
<dbReference type="Gene3D" id="3.90.1860.10">
    <property type="entry name" value="tRNA-splicing ligase RtcB"/>
    <property type="match status" value="1"/>
</dbReference>
<organism evidence="12 13">
    <name type="scientific">candidate division KSB3 bacterium</name>
    <dbReference type="NCBI Taxonomy" id="2044937"/>
    <lineage>
        <taxon>Bacteria</taxon>
        <taxon>candidate division KSB3</taxon>
    </lineage>
</organism>
<dbReference type="GO" id="GO:0006396">
    <property type="term" value="P:RNA processing"/>
    <property type="evidence" value="ECO:0007669"/>
    <property type="project" value="InterPro"/>
</dbReference>
<dbReference type="InterPro" id="IPR036025">
    <property type="entry name" value="RtcB-like_sf"/>
</dbReference>
<evidence type="ECO:0000313" key="13">
    <source>
        <dbReference type="Proteomes" id="UP000230821"/>
    </source>
</evidence>
<evidence type="ECO:0000256" key="1">
    <source>
        <dbReference type="ARBA" id="ARBA00012726"/>
    </source>
</evidence>
<feature type="binding site" evidence="11">
    <location>
        <position position="175"/>
    </location>
    <ligand>
        <name>Mn(2+)</name>
        <dbReference type="ChEBI" id="CHEBI:29035"/>
        <label>2</label>
    </ligand>
</feature>
<comment type="cofactor">
    <cofactor evidence="11">
        <name>Mn(2+)</name>
        <dbReference type="ChEBI" id="CHEBI:29035"/>
    </cofactor>
    <text evidence="11">Binds 2 manganese ions per subunit.</text>
</comment>
<dbReference type="GO" id="GO:0006281">
    <property type="term" value="P:DNA repair"/>
    <property type="evidence" value="ECO:0007669"/>
    <property type="project" value="TreeGrafter"/>
</dbReference>
<dbReference type="GO" id="GO:0030145">
    <property type="term" value="F:manganese ion binding"/>
    <property type="evidence" value="ECO:0007669"/>
    <property type="project" value="TreeGrafter"/>
</dbReference>
<feature type="binding site" evidence="10">
    <location>
        <begin position="266"/>
        <end position="267"/>
    </location>
    <ligand>
        <name>GMP</name>
        <dbReference type="ChEBI" id="CHEBI:58115"/>
    </ligand>
</feature>
<evidence type="ECO:0000256" key="2">
    <source>
        <dbReference type="ARBA" id="ARBA00022598"/>
    </source>
</evidence>
<dbReference type="GO" id="GO:0005525">
    <property type="term" value="F:GTP binding"/>
    <property type="evidence" value="ECO:0007669"/>
    <property type="project" value="UniProtKB-KW"/>
</dbReference>
<evidence type="ECO:0000313" key="12">
    <source>
        <dbReference type="EMBL" id="PIE31201.1"/>
    </source>
</evidence>
<sequence length="380" mass="41731">MKKVLGTEKKPIKMWLDDIDDNALAQARNLANLPFTFKHVAIMPDAHCGYGMPIGGVLATKGAVIPNAVGVDIGCGMCAVKTSLTELSKDQLKKIMGSPNEKRGIRGLVPVGFKHHNQAQDKSLMPDRTRVDTIDKGKVKDLYQSALKQLGTLGGGNHFLEIQQGSDGHVWIMIHSGSRNLGLKVAEHYNRLAVKLNERWQTSVPKKWDLAFLPIETDEAKNYMAEMQFCVDFALANRKLMMTRVQQAIEEVTADVSFEAPINIAHNYAAFEHHFGENVIVHRKGATKASEGEKGIIPGSQGTCSYIVVGKGDPESFHSCSHGAGRVLGRKQAQRQLSLETEKKRLDDLGVVHGLRSVKDLDEAAGAYKDIDVVMANQQD</sequence>
<feature type="binding site" evidence="10">
    <location>
        <begin position="322"/>
        <end position="325"/>
    </location>
    <ligand>
        <name>GMP</name>
        <dbReference type="ChEBI" id="CHEBI:58115"/>
    </ligand>
</feature>
<accession>A0A2G6K689</accession>
<proteinExistence type="predicted"/>
<protein>
    <recommendedName>
        <fullName evidence="1">3'-phosphate/5'-hydroxy nucleic acid ligase</fullName>
        <ecNumber evidence="1">6.5.1.8</ecNumber>
    </recommendedName>
</protein>
<feature type="binding site" evidence="10">
    <location>
        <begin position="157"/>
        <end position="161"/>
    </location>
    <ligand>
        <name>GMP</name>
        <dbReference type="ChEBI" id="CHEBI:58115"/>
    </ligand>
</feature>
<evidence type="ECO:0000256" key="10">
    <source>
        <dbReference type="PIRSR" id="PIRSR601233-2"/>
    </source>
</evidence>
<feature type="binding site" evidence="10">
    <location>
        <position position="305"/>
    </location>
    <ligand>
        <name>GMP</name>
        <dbReference type="ChEBI" id="CHEBI:58115"/>
    </ligand>
</feature>
<dbReference type="Pfam" id="PF01139">
    <property type="entry name" value="RtcB"/>
    <property type="match status" value="1"/>
</dbReference>
<comment type="catalytic activity">
    <reaction evidence="8">
        <text>a 3'-end 3'-phospho-ribonucleotide-RNA + a 5'-end dephospho-ribonucleoside-RNA + GTP = a ribonucleotidyl-ribonucleotide-RNA + GMP + diphosphate</text>
        <dbReference type="Rhea" id="RHEA:68076"/>
        <dbReference type="Rhea" id="RHEA-COMP:10463"/>
        <dbReference type="Rhea" id="RHEA-COMP:13936"/>
        <dbReference type="Rhea" id="RHEA-COMP:17355"/>
        <dbReference type="ChEBI" id="CHEBI:33019"/>
        <dbReference type="ChEBI" id="CHEBI:37565"/>
        <dbReference type="ChEBI" id="CHEBI:58115"/>
        <dbReference type="ChEBI" id="CHEBI:83062"/>
        <dbReference type="ChEBI" id="CHEBI:138284"/>
        <dbReference type="ChEBI" id="CHEBI:173118"/>
        <dbReference type="EC" id="6.5.1.8"/>
    </reaction>
</comment>
<gene>
    <name evidence="12" type="ORF">CSA56_19045</name>
</gene>
<dbReference type="Proteomes" id="UP000230821">
    <property type="component" value="Unassembled WGS sequence"/>
</dbReference>
<evidence type="ECO:0000256" key="9">
    <source>
        <dbReference type="PIRSR" id="PIRSR601233-1"/>
    </source>
</evidence>
<dbReference type="SUPFAM" id="SSF103365">
    <property type="entry name" value="Hypothetical protein PH1602"/>
    <property type="match status" value="1"/>
</dbReference>
<dbReference type="GO" id="GO:0003909">
    <property type="term" value="F:DNA ligase activity"/>
    <property type="evidence" value="ECO:0007669"/>
    <property type="project" value="TreeGrafter"/>
</dbReference>
<keyword evidence="4 10" id="KW-0547">Nucleotide-binding</keyword>
<evidence type="ECO:0000256" key="11">
    <source>
        <dbReference type="PIRSR" id="PIRSR601233-3"/>
    </source>
</evidence>
<feature type="binding site" evidence="11">
    <location>
        <position position="158"/>
    </location>
    <ligand>
        <name>Mn(2+)</name>
        <dbReference type="ChEBI" id="CHEBI:29035"/>
        <label>1</label>
    </ligand>
</feature>
<dbReference type="InterPro" id="IPR052915">
    <property type="entry name" value="RtcB-like"/>
</dbReference>
<evidence type="ECO:0000256" key="8">
    <source>
        <dbReference type="ARBA" id="ARBA00047746"/>
    </source>
</evidence>
<dbReference type="EC" id="6.5.1.8" evidence="1"/>
<evidence type="ECO:0000256" key="7">
    <source>
        <dbReference type="ARBA" id="ARBA00023211"/>
    </source>
</evidence>
<dbReference type="GO" id="GO:0042245">
    <property type="term" value="P:RNA repair"/>
    <property type="evidence" value="ECO:0007669"/>
    <property type="project" value="UniProtKB-KW"/>
</dbReference>
<dbReference type="GO" id="GO:0170057">
    <property type="term" value="F:RNA ligase (GTP) activity"/>
    <property type="evidence" value="ECO:0007669"/>
    <property type="project" value="UniProtKB-EC"/>
</dbReference>
<dbReference type="EMBL" id="PDSK01000168">
    <property type="protein sequence ID" value="PIE31201.1"/>
    <property type="molecule type" value="Genomic_DNA"/>
</dbReference>
<keyword evidence="3 11" id="KW-0479">Metal-binding</keyword>
<evidence type="ECO:0000256" key="6">
    <source>
        <dbReference type="ARBA" id="ARBA00023134"/>
    </source>
</evidence>
<comment type="caution">
    <text evidence="12">The sequence shown here is derived from an EMBL/GenBank/DDBJ whole genome shotgun (WGS) entry which is preliminary data.</text>
</comment>
<dbReference type="AlphaFoldDB" id="A0A2G6K689"/>
<keyword evidence="2 12" id="KW-0436">Ligase</keyword>
<feature type="non-terminal residue" evidence="12">
    <location>
        <position position="380"/>
    </location>
</feature>
<feature type="binding site" evidence="11">
    <location>
        <position position="72"/>
    </location>
    <ligand>
        <name>Mn(2+)</name>
        <dbReference type="ChEBI" id="CHEBI:29035"/>
        <label>1</label>
    </ligand>
</feature>
<feature type="active site" description="GMP-histidine intermediate" evidence="9">
    <location>
        <position position="322"/>
    </location>
</feature>
<dbReference type="PANTHER" id="PTHR43749">
    <property type="entry name" value="RNA-SPLICING LIGASE RTCB"/>
    <property type="match status" value="1"/>
</dbReference>
<evidence type="ECO:0000256" key="5">
    <source>
        <dbReference type="ARBA" id="ARBA00022800"/>
    </source>
</evidence>
<reference evidence="12 13" key="1">
    <citation type="submission" date="2017-10" db="EMBL/GenBank/DDBJ databases">
        <title>Novel microbial diversity and functional potential in the marine mammal oral microbiome.</title>
        <authorList>
            <person name="Dudek N.K."/>
            <person name="Sun C.L."/>
            <person name="Burstein D."/>
            <person name="Kantor R.S."/>
            <person name="Aliaga Goltsman D.S."/>
            <person name="Bik E.M."/>
            <person name="Thomas B.C."/>
            <person name="Banfield J.F."/>
            <person name="Relman D.A."/>
        </authorList>
    </citation>
    <scope>NUCLEOTIDE SEQUENCE [LARGE SCALE GENOMIC DNA]</scope>
    <source>
        <strain evidence="12">DOLJORAL78_47_16</strain>
    </source>
</reference>
<dbReference type="InterPro" id="IPR001233">
    <property type="entry name" value="RtcB"/>
</dbReference>
<feature type="binding site" evidence="11">
    <location>
        <position position="266"/>
    </location>
    <ligand>
        <name>Mn(2+)</name>
        <dbReference type="ChEBI" id="CHEBI:29035"/>
        <label>2</label>
    </ligand>
</feature>
<keyword evidence="7 11" id="KW-0464">Manganese</keyword>
<evidence type="ECO:0000256" key="4">
    <source>
        <dbReference type="ARBA" id="ARBA00022741"/>
    </source>
</evidence>
<evidence type="ECO:0000256" key="3">
    <source>
        <dbReference type="ARBA" id="ARBA00022723"/>
    </source>
</evidence>
<keyword evidence="6 10" id="KW-0342">GTP-binding</keyword>
<dbReference type="PANTHER" id="PTHR43749:SF2">
    <property type="entry name" value="RNA-SPLICING LIGASE RTCB"/>
    <property type="match status" value="1"/>
</dbReference>
<name>A0A2G6K689_9BACT</name>